<dbReference type="InterPro" id="IPR011990">
    <property type="entry name" value="TPR-like_helical_dom_sf"/>
</dbReference>
<feature type="repeat" description="TPR" evidence="3">
    <location>
        <begin position="485"/>
        <end position="518"/>
    </location>
</feature>
<proteinExistence type="predicted"/>
<dbReference type="SMART" id="SM00028">
    <property type="entry name" value="TPR"/>
    <property type="match status" value="2"/>
</dbReference>
<dbReference type="SUPFAM" id="SSF53335">
    <property type="entry name" value="S-adenosyl-L-methionine-dependent methyltransferases"/>
    <property type="match status" value="1"/>
</dbReference>
<dbReference type="SUPFAM" id="SSF48452">
    <property type="entry name" value="TPR-like"/>
    <property type="match status" value="1"/>
</dbReference>
<dbReference type="RefSeq" id="WP_190567623.1">
    <property type="nucleotide sequence ID" value="NZ_JACJQL010000014.1"/>
</dbReference>
<evidence type="ECO:0000256" key="2">
    <source>
        <dbReference type="ARBA" id="ARBA00022679"/>
    </source>
</evidence>
<keyword evidence="3" id="KW-0802">TPR repeat</keyword>
<dbReference type="GO" id="GO:0008168">
    <property type="term" value="F:methyltransferase activity"/>
    <property type="evidence" value="ECO:0007669"/>
    <property type="project" value="UniProtKB-KW"/>
</dbReference>
<dbReference type="Gene3D" id="3.40.50.12710">
    <property type="match status" value="1"/>
</dbReference>
<evidence type="ECO:0000256" key="3">
    <source>
        <dbReference type="PROSITE-ProRule" id="PRU00339"/>
    </source>
</evidence>
<dbReference type="PROSITE" id="PS50005">
    <property type="entry name" value="TPR"/>
    <property type="match status" value="2"/>
</dbReference>
<evidence type="ECO:0000313" key="4">
    <source>
        <dbReference type="EMBL" id="MBD2251995.1"/>
    </source>
</evidence>
<evidence type="ECO:0000256" key="1">
    <source>
        <dbReference type="ARBA" id="ARBA00022603"/>
    </source>
</evidence>
<reference evidence="4 5" key="1">
    <citation type="journal article" date="2020" name="ISME J.">
        <title>Comparative genomics reveals insights into cyanobacterial evolution and habitat adaptation.</title>
        <authorList>
            <person name="Chen M.Y."/>
            <person name="Teng W.K."/>
            <person name="Zhao L."/>
            <person name="Hu C.X."/>
            <person name="Zhou Y.K."/>
            <person name="Han B.P."/>
            <person name="Song L.R."/>
            <person name="Shu W.S."/>
        </authorList>
    </citation>
    <scope>NUCLEOTIDE SEQUENCE [LARGE SCALE GENOMIC DNA]</scope>
    <source>
        <strain evidence="4 5">FACHB-3921</strain>
    </source>
</reference>
<comment type="caution">
    <text evidence="4">The sequence shown here is derived from an EMBL/GenBank/DDBJ whole genome shotgun (WGS) entry which is preliminary data.</text>
</comment>
<dbReference type="InterPro" id="IPR029063">
    <property type="entry name" value="SAM-dependent_MTases_sf"/>
</dbReference>
<dbReference type="Pfam" id="PF02636">
    <property type="entry name" value="Methyltransf_28"/>
    <property type="match status" value="1"/>
</dbReference>
<dbReference type="InterPro" id="IPR019734">
    <property type="entry name" value="TPR_rpt"/>
</dbReference>
<name>A0ABR8BGI5_9NOSO</name>
<dbReference type="Pfam" id="PF14559">
    <property type="entry name" value="TPR_19"/>
    <property type="match status" value="1"/>
</dbReference>
<feature type="repeat" description="TPR" evidence="3">
    <location>
        <begin position="451"/>
        <end position="484"/>
    </location>
</feature>
<keyword evidence="2" id="KW-0808">Transferase</keyword>
<gene>
    <name evidence="4" type="ORF">H6G14_11880</name>
</gene>
<sequence length="543" mass="61961">MSSPDILTNNFVLERNQRLSSSLLWQRQRNFFDRQGVKAWSTGTVPHYITSNPYTASAYGKVVFGFLRDYAATLRQDGEEAFSQPLYLIELGAGSGRFAYHFLRQFLALRDRSLLKHIPIQYILTDLAKQNRDFWLSHPRLQPFFEQGVLDVAVFDVVRDDQIHLSKSGAVISAETVQRPLVFMTNYLFDSLPQDVFYVEDGQLYERLITLSSPQPEPDWDAPDLLDRLIVDYENHAITSDYYEESGFNRVLAEYQQKLTQTSLLFPIAGLRSLQRLSHISKGQMLLLTGDKGYCREIDLEGRGTPGMSRHGSCISLMVNYHAMAKYVQHQGGQALTVAHRHRSLCVCGFLLGSHPQNYGETRQAFYEAIEQRSPDDFFALKKGVEGGYKAFNLNQLLAYLRLSGWDANIFWGCLPGLLEQAKSATREEGEEVRLAVEQIWAMYYPIGEEQDIANGLALLLFEIGEYESALSYFEQSLSLKGIEGHKLYNVAMCYLHLGNWEKALAVLDRLLEMEPEFQPARALRIKLKAEIRSQIAERSLSE</sequence>
<organism evidence="4 5">
    <name type="scientific">Nostoc parmelioides FACHB-3921</name>
    <dbReference type="NCBI Taxonomy" id="2692909"/>
    <lineage>
        <taxon>Bacteria</taxon>
        <taxon>Bacillati</taxon>
        <taxon>Cyanobacteriota</taxon>
        <taxon>Cyanophyceae</taxon>
        <taxon>Nostocales</taxon>
        <taxon>Nostocaceae</taxon>
        <taxon>Nostoc</taxon>
    </lineage>
</organism>
<dbReference type="EMBL" id="JACJQL010000014">
    <property type="protein sequence ID" value="MBD2251995.1"/>
    <property type="molecule type" value="Genomic_DNA"/>
</dbReference>
<keyword evidence="1 4" id="KW-0489">Methyltransferase</keyword>
<dbReference type="InterPro" id="IPR003788">
    <property type="entry name" value="NDUFAF7"/>
</dbReference>
<accession>A0ABR8BGI5</accession>
<dbReference type="Proteomes" id="UP000621307">
    <property type="component" value="Unassembled WGS sequence"/>
</dbReference>
<keyword evidence="5" id="KW-1185">Reference proteome</keyword>
<dbReference type="InterPro" id="IPR038375">
    <property type="entry name" value="NDUFAF7_sf"/>
</dbReference>
<protein>
    <submittedName>
        <fullName evidence="4">SAM-dependent methyltransferase</fullName>
    </submittedName>
</protein>
<evidence type="ECO:0000313" key="5">
    <source>
        <dbReference type="Proteomes" id="UP000621307"/>
    </source>
</evidence>
<dbReference type="GO" id="GO:0032259">
    <property type="term" value="P:methylation"/>
    <property type="evidence" value="ECO:0007669"/>
    <property type="project" value="UniProtKB-KW"/>
</dbReference>
<dbReference type="Gene3D" id="1.25.40.10">
    <property type="entry name" value="Tetratricopeptide repeat domain"/>
    <property type="match status" value="1"/>
</dbReference>